<feature type="domain" description="Glycosyltransferase subfamily 4-like N-terminal" evidence="1">
    <location>
        <begin position="21"/>
        <end position="181"/>
    </location>
</feature>
<dbReference type="Pfam" id="PF13439">
    <property type="entry name" value="Glyco_transf_4"/>
    <property type="match status" value="1"/>
</dbReference>
<evidence type="ECO:0000313" key="3">
    <source>
        <dbReference type="Proteomes" id="UP000273022"/>
    </source>
</evidence>
<gene>
    <name evidence="2" type="ORF">D5R81_03565</name>
</gene>
<dbReference type="SUPFAM" id="SSF53756">
    <property type="entry name" value="UDP-Glycosyltransferase/glycogen phosphorylase"/>
    <property type="match status" value="1"/>
</dbReference>
<dbReference type="EMBL" id="QYYH01000014">
    <property type="protein sequence ID" value="RJY18842.1"/>
    <property type="molecule type" value="Genomic_DNA"/>
</dbReference>
<dbReference type="PANTHER" id="PTHR12526">
    <property type="entry name" value="GLYCOSYLTRANSFERASE"/>
    <property type="match status" value="1"/>
</dbReference>
<evidence type="ECO:0000259" key="1">
    <source>
        <dbReference type="Pfam" id="PF13439"/>
    </source>
</evidence>
<dbReference type="CDD" id="cd03801">
    <property type="entry name" value="GT4_PimA-like"/>
    <property type="match status" value="1"/>
</dbReference>
<comment type="caution">
    <text evidence="2">The sequence shown here is derived from an EMBL/GenBank/DDBJ whole genome shotgun (WGS) entry which is preliminary data.</text>
</comment>
<sequence>MPNIYIIYRSMFDNTGKLTTIGGIENYILSLIDVFSEQGWGVHVVQPAATPFEIKSKNHYIHGIKTGFWKGNLKKVSLVRWVKQRNSIKKRKDIVIFATDSYAVSMPEYNTVAIQHGISWDKPRTQSCAPRQFFSSLLNQCKYLSYTGKSKTLVCVDHNFINWYRTWFNLKNNSMKVIYNFYENKISEKDFKDKWSIDASTSPLKVIIARRFVDYRGIKLIAPIIKEVLSEHRNVEFTFAGEGPLKPYLDALFADEPRVTLIKYAPKESFDIHQQHHIAIIPTLGSEGTSLSMIEAMSSGCAVISSNVGGLSNLIINGYNGQLVIPTSSELKSALMHCLLDLNFPKQLAYNGLQSISSACSKETWADNWVSVVKDLTTETL</sequence>
<protein>
    <submittedName>
        <fullName evidence="2">Glycosyltransferase</fullName>
    </submittedName>
</protein>
<dbReference type="InterPro" id="IPR028098">
    <property type="entry name" value="Glyco_trans_4-like_N"/>
</dbReference>
<dbReference type="Proteomes" id="UP000273022">
    <property type="component" value="Unassembled WGS sequence"/>
</dbReference>
<dbReference type="OrthoDB" id="9816564at2"/>
<keyword evidence="3" id="KW-1185">Reference proteome</keyword>
<dbReference type="PANTHER" id="PTHR12526:SF630">
    <property type="entry name" value="GLYCOSYLTRANSFERASE"/>
    <property type="match status" value="1"/>
</dbReference>
<accession>A0A3A6U401</accession>
<keyword evidence="2" id="KW-0808">Transferase</keyword>
<name>A0A3A6U401_9GAMM</name>
<dbReference type="AlphaFoldDB" id="A0A3A6U401"/>
<dbReference type="Gene3D" id="3.40.50.2000">
    <property type="entry name" value="Glycogen Phosphorylase B"/>
    <property type="match status" value="2"/>
</dbReference>
<dbReference type="RefSeq" id="WP_121852282.1">
    <property type="nucleotide sequence ID" value="NZ_CP037952.1"/>
</dbReference>
<proteinExistence type="predicted"/>
<evidence type="ECO:0000313" key="2">
    <source>
        <dbReference type="EMBL" id="RJY18842.1"/>
    </source>
</evidence>
<dbReference type="GO" id="GO:0016757">
    <property type="term" value="F:glycosyltransferase activity"/>
    <property type="evidence" value="ECO:0007669"/>
    <property type="project" value="UniProtKB-ARBA"/>
</dbReference>
<dbReference type="Pfam" id="PF13692">
    <property type="entry name" value="Glyco_trans_1_4"/>
    <property type="match status" value="1"/>
</dbReference>
<organism evidence="2 3">
    <name type="scientific">Parashewanella spongiae</name>
    <dbReference type="NCBI Taxonomy" id="342950"/>
    <lineage>
        <taxon>Bacteria</taxon>
        <taxon>Pseudomonadati</taxon>
        <taxon>Pseudomonadota</taxon>
        <taxon>Gammaproteobacteria</taxon>
        <taxon>Alteromonadales</taxon>
        <taxon>Shewanellaceae</taxon>
        <taxon>Parashewanella</taxon>
    </lineage>
</organism>
<reference evidence="2 3" key="1">
    <citation type="submission" date="2018-09" db="EMBL/GenBank/DDBJ databases">
        <title>Phylogeny of the Shewanellaceae, and recommendation for two new genera, Pseudoshewanella and Parashewanella.</title>
        <authorList>
            <person name="Wang G."/>
        </authorList>
    </citation>
    <scope>NUCLEOTIDE SEQUENCE [LARGE SCALE GENOMIC DNA]</scope>
    <source>
        <strain evidence="2 3">KCTC 22492</strain>
    </source>
</reference>